<sequence length="123" mass="13523">MRVRERLAKVVCNLVQASATVVVFCNAWFDGVVVVEFEDAVAGSCTKKTTMRSITQARNTPVRRDGLSFDNEEGAAGSEEQMTRWPTERGSSCCGNDKGCDEGSRKRSSSRQRRDGLQKRSAG</sequence>
<dbReference type="Proteomes" id="UP000287651">
    <property type="component" value="Unassembled WGS sequence"/>
</dbReference>
<feature type="compositionally biased region" description="Basic and acidic residues" evidence="1">
    <location>
        <begin position="112"/>
        <end position="123"/>
    </location>
</feature>
<dbReference type="AlphaFoldDB" id="A0A426Z378"/>
<protein>
    <submittedName>
        <fullName evidence="2">Uncharacterized protein</fullName>
    </submittedName>
</protein>
<name>A0A426Z378_ENSVE</name>
<feature type="region of interest" description="Disordered" evidence="1">
    <location>
        <begin position="56"/>
        <end position="123"/>
    </location>
</feature>
<organism evidence="2 3">
    <name type="scientific">Ensete ventricosum</name>
    <name type="common">Abyssinian banana</name>
    <name type="synonym">Musa ensete</name>
    <dbReference type="NCBI Taxonomy" id="4639"/>
    <lineage>
        <taxon>Eukaryota</taxon>
        <taxon>Viridiplantae</taxon>
        <taxon>Streptophyta</taxon>
        <taxon>Embryophyta</taxon>
        <taxon>Tracheophyta</taxon>
        <taxon>Spermatophyta</taxon>
        <taxon>Magnoliopsida</taxon>
        <taxon>Liliopsida</taxon>
        <taxon>Zingiberales</taxon>
        <taxon>Musaceae</taxon>
        <taxon>Ensete</taxon>
    </lineage>
</organism>
<proteinExistence type="predicted"/>
<gene>
    <name evidence="2" type="ORF">B296_00014480</name>
</gene>
<reference evidence="2 3" key="1">
    <citation type="journal article" date="2014" name="Agronomy (Basel)">
        <title>A Draft Genome Sequence for Ensete ventricosum, the Drought-Tolerant Tree Against Hunger.</title>
        <authorList>
            <person name="Harrison J."/>
            <person name="Moore K.A."/>
            <person name="Paszkiewicz K."/>
            <person name="Jones T."/>
            <person name="Grant M."/>
            <person name="Ambacheew D."/>
            <person name="Muzemil S."/>
            <person name="Studholme D.J."/>
        </authorList>
    </citation>
    <scope>NUCLEOTIDE SEQUENCE [LARGE SCALE GENOMIC DNA]</scope>
</reference>
<evidence type="ECO:0000313" key="3">
    <source>
        <dbReference type="Proteomes" id="UP000287651"/>
    </source>
</evidence>
<dbReference type="EMBL" id="AMZH03008691">
    <property type="protein sequence ID" value="RRT58429.1"/>
    <property type="molecule type" value="Genomic_DNA"/>
</dbReference>
<evidence type="ECO:0000256" key="1">
    <source>
        <dbReference type="SAM" id="MobiDB-lite"/>
    </source>
</evidence>
<accession>A0A426Z378</accession>
<evidence type="ECO:0000313" key="2">
    <source>
        <dbReference type="EMBL" id="RRT58429.1"/>
    </source>
</evidence>
<comment type="caution">
    <text evidence="2">The sequence shown here is derived from an EMBL/GenBank/DDBJ whole genome shotgun (WGS) entry which is preliminary data.</text>
</comment>